<reference evidence="2" key="1">
    <citation type="journal article" date="2020" name="Stud. Mycol.">
        <title>101 Dothideomycetes genomes: a test case for predicting lifestyles and emergence of pathogens.</title>
        <authorList>
            <person name="Haridas S."/>
            <person name="Albert R."/>
            <person name="Binder M."/>
            <person name="Bloem J."/>
            <person name="Labutti K."/>
            <person name="Salamov A."/>
            <person name="Andreopoulos B."/>
            <person name="Baker S."/>
            <person name="Barry K."/>
            <person name="Bills G."/>
            <person name="Bluhm B."/>
            <person name="Cannon C."/>
            <person name="Castanera R."/>
            <person name="Culley D."/>
            <person name="Daum C."/>
            <person name="Ezra D."/>
            <person name="Gonzalez J."/>
            <person name="Henrissat B."/>
            <person name="Kuo A."/>
            <person name="Liang C."/>
            <person name="Lipzen A."/>
            <person name="Lutzoni F."/>
            <person name="Magnuson J."/>
            <person name="Mondo S."/>
            <person name="Nolan M."/>
            <person name="Ohm R."/>
            <person name="Pangilinan J."/>
            <person name="Park H.-J."/>
            <person name="Ramirez L."/>
            <person name="Alfaro M."/>
            <person name="Sun H."/>
            <person name="Tritt A."/>
            <person name="Yoshinaga Y."/>
            <person name="Zwiers L.-H."/>
            <person name="Turgeon B."/>
            <person name="Goodwin S."/>
            <person name="Spatafora J."/>
            <person name="Crous P."/>
            <person name="Grigoriev I."/>
        </authorList>
    </citation>
    <scope>NUCLEOTIDE SEQUENCE</scope>
    <source>
        <strain evidence="2">CBS 113389</strain>
    </source>
</reference>
<evidence type="ECO:0000313" key="2">
    <source>
        <dbReference type="EMBL" id="KAF2486230.1"/>
    </source>
</evidence>
<gene>
    <name evidence="2" type="ORF">BDY17DRAFT_73408</name>
</gene>
<proteinExistence type="predicted"/>
<dbReference type="Proteomes" id="UP000799767">
    <property type="component" value="Unassembled WGS sequence"/>
</dbReference>
<protein>
    <submittedName>
        <fullName evidence="2">Uncharacterized protein</fullName>
    </submittedName>
</protein>
<keyword evidence="3" id="KW-1185">Reference proteome</keyword>
<organism evidence="2 3">
    <name type="scientific">Neohortaea acidophila</name>
    <dbReference type="NCBI Taxonomy" id="245834"/>
    <lineage>
        <taxon>Eukaryota</taxon>
        <taxon>Fungi</taxon>
        <taxon>Dikarya</taxon>
        <taxon>Ascomycota</taxon>
        <taxon>Pezizomycotina</taxon>
        <taxon>Dothideomycetes</taxon>
        <taxon>Dothideomycetidae</taxon>
        <taxon>Mycosphaerellales</taxon>
        <taxon>Teratosphaeriaceae</taxon>
        <taxon>Neohortaea</taxon>
    </lineage>
</organism>
<dbReference type="GeneID" id="54479663"/>
<dbReference type="AlphaFoldDB" id="A0A6A6Q1E9"/>
<sequence length="299" mass="33406">MSMRLSRIWASRASWGCSTLNPAQSPAFDFTSSLPNKTTPFPALNPLTPRFSASAKLCDWVVLVLGQGCELSPSLAFSYAHLCLLQHLAAASLYSTGIRPVLLSQFEHLLHCHCLNHSRGTMSHEDYQLDAGHLWVSYIRESPAVLCVAVRRPNKVRRRMSYKRRFQIHPGGTIPYPGTWITMCQRSEHWGWSSRPGPSGRFDVSNHANTSQLTPSKRLRNASMFQDPAATPSMTNHRPSNPLRLPLPPSAPPATELTVTLEPSRNLTRPRESSERARLDFLGSHTAAHLLQTFEFSIS</sequence>
<name>A0A6A6Q1E9_9PEZI</name>
<feature type="region of interest" description="Disordered" evidence="1">
    <location>
        <begin position="227"/>
        <end position="256"/>
    </location>
</feature>
<dbReference type="EMBL" id="MU001632">
    <property type="protein sequence ID" value="KAF2486230.1"/>
    <property type="molecule type" value="Genomic_DNA"/>
</dbReference>
<accession>A0A6A6Q1E9</accession>
<dbReference type="RefSeq" id="XP_033592799.1">
    <property type="nucleotide sequence ID" value="XM_033738661.1"/>
</dbReference>
<evidence type="ECO:0000256" key="1">
    <source>
        <dbReference type="SAM" id="MobiDB-lite"/>
    </source>
</evidence>
<evidence type="ECO:0000313" key="3">
    <source>
        <dbReference type="Proteomes" id="UP000799767"/>
    </source>
</evidence>